<accession>A0ABZ1BZM9</accession>
<dbReference type="EMBL" id="CP141615">
    <property type="protein sequence ID" value="WRP18149.1"/>
    <property type="molecule type" value="Genomic_DNA"/>
</dbReference>
<keyword evidence="7 11" id="KW-0067">ATP-binding</keyword>
<name>A0ABZ1BZM9_9FIRM</name>
<feature type="binding site" evidence="11">
    <location>
        <position position="152"/>
    </location>
    <ligand>
        <name>Mg(2+)</name>
        <dbReference type="ChEBI" id="CHEBI:18420"/>
    </ligand>
</feature>
<dbReference type="PANTHER" id="PTHR10457">
    <property type="entry name" value="MEVALONATE KINASE/GALACTOKINASE"/>
    <property type="match status" value="1"/>
</dbReference>
<feature type="binding site" evidence="11">
    <location>
        <position position="184"/>
    </location>
    <ligand>
        <name>Mg(2+)</name>
        <dbReference type="ChEBI" id="CHEBI:18420"/>
    </ligand>
</feature>
<dbReference type="InterPro" id="IPR019741">
    <property type="entry name" value="Galactokinase_CS"/>
</dbReference>
<evidence type="ECO:0000256" key="11">
    <source>
        <dbReference type="HAMAP-Rule" id="MF_00246"/>
    </source>
</evidence>
<feature type="active site" description="Proton acceptor" evidence="11">
    <location>
        <position position="196"/>
    </location>
</feature>
<reference evidence="17 18" key="1">
    <citation type="journal article" date="2024" name="Front. Microbiol.">
        <title>Novel thermophilic genera Geochorda gen. nov. and Carboxydochorda gen. nov. from the deep terrestrial subsurface reveal the ecophysiological diversity in the class Limnochordia.</title>
        <authorList>
            <person name="Karnachuk O.V."/>
            <person name="Lukina A.P."/>
            <person name="Avakyan M.R."/>
            <person name="Kadnikov V.V."/>
            <person name="Begmatov S."/>
            <person name="Beletsky A.V."/>
            <person name="Vlasova K.G."/>
            <person name="Novikov A.A."/>
            <person name="Shcherbakova V.A."/>
            <person name="Mardanov A.V."/>
            <person name="Ravin N.V."/>
        </authorList>
    </citation>
    <scope>NUCLEOTIDE SEQUENCE [LARGE SCALE GENOMIC DNA]</scope>
    <source>
        <strain evidence="17 18">L945</strain>
    </source>
</reference>
<evidence type="ECO:0000256" key="7">
    <source>
        <dbReference type="ARBA" id="ARBA00022840"/>
    </source>
</evidence>
<dbReference type="SUPFAM" id="SSF55060">
    <property type="entry name" value="GHMP Kinase, C-terminal domain"/>
    <property type="match status" value="1"/>
</dbReference>
<keyword evidence="2 11" id="KW-0963">Cytoplasm</keyword>
<dbReference type="Pfam" id="PF08544">
    <property type="entry name" value="GHMP_kinases_C"/>
    <property type="match status" value="1"/>
</dbReference>
<dbReference type="Pfam" id="PF10509">
    <property type="entry name" value="GalKase_gal_bdg"/>
    <property type="match status" value="1"/>
</dbReference>
<comment type="subcellular location">
    <subcellularLocation>
        <location evidence="11">Cytoplasm</location>
    </subcellularLocation>
</comment>
<evidence type="ECO:0000256" key="13">
    <source>
        <dbReference type="SAM" id="MobiDB-lite"/>
    </source>
</evidence>
<dbReference type="PRINTS" id="PR00473">
    <property type="entry name" value="GALCTOKINASE"/>
</dbReference>
<dbReference type="PROSITE" id="PS00106">
    <property type="entry name" value="GALACTOKINASE"/>
    <property type="match status" value="1"/>
</dbReference>
<comment type="function">
    <text evidence="11">Catalyzes the transfer of the gamma-phosphate of ATP to D-galactose to form alpha-D-galactose-1-phosphate (Gal-1-P).</text>
</comment>
<evidence type="ECO:0000259" key="15">
    <source>
        <dbReference type="Pfam" id="PF08544"/>
    </source>
</evidence>
<evidence type="ECO:0000256" key="2">
    <source>
        <dbReference type="ARBA" id="ARBA00022490"/>
    </source>
</evidence>
<dbReference type="PIRSF" id="PIRSF000530">
    <property type="entry name" value="Galactokinase"/>
    <property type="match status" value="1"/>
</dbReference>
<dbReference type="InterPro" id="IPR000705">
    <property type="entry name" value="Galactokinase"/>
</dbReference>
<keyword evidence="5 11" id="KW-0547">Nucleotide-binding</keyword>
<dbReference type="InterPro" id="IPR020568">
    <property type="entry name" value="Ribosomal_Su5_D2-typ_SF"/>
</dbReference>
<dbReference type="InterPro" id="IPR006206">
    <property type="entry name" value="Mevalonate/galactokinase"/>
</dbReference>
<dbReference type="Proteomes" id="UP001332192">
    <property type="component" value="Chromosome"/>
</dbReference>
<dbReference type="PRINTS" id="PR00959">
    <property type="entry name" value="MEVGALKINASE"/>
</dbReference>
<keyword evidence="3 11" id="KW-0808">Transferase</keyword>
<dbReference type="InterPro" id="IPR036554">
    <property type="entry name" value="GHMP_kinase_C_sf"/>
</dbReference>
<dbReference type="InterPro" id="IPR006203">
    <property type="entry name" value="GHMP_knse_ATP-bd_CS"/>
</dbReference>
<evidence type="ECO:0000256" key="12">
    <source>
        <dbReference type="NCBIfam" id="TIGR00131"/>
    </source>
</evidence>
<protein>
    <recommendedName>
        <fullName evidence="11 12">Galactokinase</fullName>
        <ecNumber evidence="11 12">2.7.1.6</ecNumber>
    </recommendedName>
    <alternativeName>
        <fullName evidence="11">Galactose kinase</fullName>
    </alternativeName>
</protein>
<feature type="domain" description="Galactokinase N-terminal" evidence="16">
    <location>
        <begin position="29"/>
        <end position="75"/>
    </location>
</feature>
<dbReference type="GO" id="GO:0004335">
    <property type="term" value="F:galactokinase activity"/>
    <property type="evidence" value="ECO:0007669"/>
    <property type="project" value="UniProtKB-EC"/>
</dbReference>
<dbReference type="InterPro" id="IPR013750">
    <property type="entry name" value="GHMP_kinase_C_dom"/>
</dbReference>
<feature type="domain" description="GHMP kinase N-terminal" evidence="14">
    <location>
        <begin position="116"/>
        <end position="200"/>
    </location>
</feature>
<dbReference type="Gene3D" id="3.30.70.890">
    <property type="entry name" value="GHMP kinase, C-terminal domain"/>
    <property type="match status" value="1"/>
</dbReference>
<evidence type="ECO:0000256" key="3">
    <source>
        <dbReference type="ARBA" id="ARBA00022679"/>
    </source>
</evidence>
<evidence type="ECO:0000313" key="18">
    <source>
        <dbReference type="Proteomes" id="UP001332192"/>
    </source>
</evidence>
<dbReference type="HAMAP" id="MF_00246">
    <property type="entry name" value="Galactokinase"/>
    <property type="match status" value="1"/>
</dbReference>
<evidence type="ECO:0000259" key="14">
    <source>
        <dbReference type="Pfam" id="PF00288"/>
    </source>
</evidence>
<keyword evidence="10 11" id="KW-0119">Carbohydrate metabolism</keyword>
<keyword evidence="6 11" id="KW-0418">Kinase</keyword>
<feature type="binding site" evidence="11">
    <location>
        <position position="87"/>
    </location>
    <ligand>
        <name>ATP</name>
        <dbReference type="ChEBI" id="CHEBI:30616"/>
    </ligand>
</feature>
<sequence length="412" mass="43971">MATTDPASATGGPAARLRDHPAGARASTAFTERFGRRPALVASAPGRVNLIGEHTDYTGGYVLPVAIDRRIYVAGIPRPDRTVRLYSVDYGASVDFSLDDARLDAPRRDSEHPWSNYVRGVFAALQAEGYALRGADMVIAGDVPQGAGLSSSAALEVATALFAAAAGAFELPPMEAIRLARRAENEWVGVACGIMDQFVSRMARRGHALFLDTDSLRYEHVPLPPGAAMVVIDTRVRRSLASSAYNLRRQEAEDAIAAARRHVPGWRLVRELPSPSLPGLASHMPPAQHRRLRHLVEENARVVEAVAALRRSDLAAFGALMNASHESLRDLFEVSCPELDAVVEIARGVPGVLGARMTGAGFGGSAVALVRAEATGALLQAIEREYPLRAGKTPQLFVLEAGEGARVEALPS</sequence>
<dbReference type="PANTHER" id="PTHR10457:SF7">
    <property type="entry name" value="GALACTOKINASE-RELATED"/>
    <property type="match status" value="1"/>
</dbReference>
<gene>
    <name evidence="11 17" type="primary">galK</name>
    <name evidence="17" type="ORF">U7230_03850</name>
</gene>
<feature type="binding site" evidence="11">
    <location>
        <begin position="53"/>
        <end position="56"/>
    </location>
    <ligand>
        <name>substrate</name>
    </ligand>
</feature>
<feature type="region of interest" description="Disordered" evidence="13">
    <location>
        <begin position="1"/>
        <end position="22"/>
    </location>
</feature>
<keyword evidence="18" id="KW-1185">Reference proteome</keyword>
<proteinExistence type="inferred from homology"/>
<dbReference type="RefSeq" id="WP_324717420.1">
    <property type="nucleotide sequence ID" value="NZ_CP141615.1"/>
</dbReference>
<dbReference type="InterPro" id="IPR022963">
    <property type="entry name" value="Galactokinase_bac"/>
</dbReference>
<dbReference type="InterPro" id="IPR019539">
    <property type="entry name" value="GalKase_N"/>
</dbReference>
<dbReference type="Gene3D" id="3.30.230.10">
    <property type="match status" value="1"/>
</dbReference>
<comment type="catalytic activity">
    <reaction evidence="11">
        <text>alpha-D-galactose + ATP = alpha-D-galactose 1-phosphate + ADP + H(+)</text>
        <dbReference type="Rhea" id="RHEA:13553"/>
        <dbReference type="ChEBI" id="CHEBI:15378"/>
        <dbReference type="ChEBI" id="CHEBI:28061"/>
        <dbReference type="ChEBI" id="CHEBI:30616"/>
        <dbReference type="ChEBI" id="CHEBI:58336"/>
        <dbReference type="ChEBI" id="CHEBI:456216"/>
        <dbReference type="EC" id="2.7.1.6"/>
    </reaction>
</comment>
<evidence type="ECO:0000259" key="16">
    <source>
        <dbReference type="Pfam" id="PF10509"/>
    </source>
</evidence>
<dbReference type="PROSITE" id="PS00627">
    <property type="entry name" value="GHMP_KINASES_ATP"/>
    <property type="match status" value="1"/>
</dbReference>
<evidence type="ECO:0000256" key="4">
    <source>
        <dbReference type="ARBA" id="ARBA00022723"/>
    </source>
</evidence>
<keyword evidence="8 11" id="KW-0460">Magnesium</keyword>
<keyword evidence="9 11" id="KW-0299">Galactose metabolism</keyword>
<dbReference type="InterPro" id="IPR006204">
    <property type="entry name" value="GHMP_kinase_N_dom"/>
</dbReference>
<organism evidence="17 18">
    <name type="scientific">Carboxydichorda subterranea</name>
    <dbReference type="NCBI Taxonomy" id="3109565"/>
    <lineage>
        <taxon>Bacteria</taxon>
        <taxon>Bacillati</taxon>
        <taxon>Bacillota</taxon>
        <taxon>Limnochordia</taxon>
        <taxon>Limnochordales</taxon>
        <taxon>Geochordaceae</taxon>
        <taxon>Carboxydichorda</taxon>
    </lineage>
</organism>
<feature type="binding site" evidence="11">
    <location>
        <position position="245"/>
    </location>
    <ligand>
        <name>substrate</name>
    </ligand>
</feature>
<dbReference type="NCBIfam" id="TIGR00131">
    <property type="entry name" value="gal_kin"/>
    <property type="match status" value="1"/>
</dbReference>
<comment type="pathway">
    <text evidence="11">Carbohydrate metabolism; galactose metabolism.</text>
</comment>
<evidence type="ECO:0000256" key="5">
    <source>
        <dbReference type="ARBA" id="ARBA00022741"/>
    </source>
</evidence>
<keyword evidence="4 11" id="KW-0479">Metal-binding</keyword>
<comment type="similarity">
    <text evidence="1 11">Belongs to the GHMP kinase family. GalK subfamily.</text>
</comment>
<evidence type="ECO:0000256" key="6">
    <source>
        <dbReference type="ARBA" id="ARBA00022777"/>
    </source>
</evidence>
<evidence type="ECO:0000256" key="9">
    <source>
        <dbReference type="ARBA" id="ARBA00023144"/>
    </source>
</evidence>
<feature type="domain" description="GHMP kinase C-terminal" evidence="15">
    <location>
        <begin position="306"/>
        <end position="385"/>
    </location>
</feature>
<dbReference type="EC" id="2.7.1.6" evidence="11 12"/>
<evidence type="ECO:0000256" key="1">
    <source>
        <dbReference type="ARBA" id="ARBA00006566"/>
    </source>
</evidence>
<dbReference type="InterPro" id="IPR014721">
    <property type="entry name" value="Ribsml_uS5_D2-typ_fold_subgr"/>
</dbReference>
<evidence type="ECO:0000313" key="17">
    <source>
        <dbReference type="EMBL" id="WRP18149.1"/>
    </source>
</evidence>
<dbReference type="SUPFAM" id="SSF54211">
    <property type="entry name" value="Ribosomal protein S5 domain 2-like"/>
    <property type="match status" value="1"/>
</dbReference>
<feature type="site" description="Transition state stabilizer" evidence="11">
    <location>
        <position position="47"/>
    </location>
</feature>
<evidence type="ECO:0000256" key="10">
    <source>
        <dbReference type="ARBA" id="ARBA00023277"/>
    </source>
</evidence>
<feature type="binding site" evidence="11">
    <location>
        <begin position="146"/>
        <end position="152"/>
    </location>
    <ligand>
        <name>ATP</name>
        <dbReference type="ChEBI" id="CHEBI:30616"/>
    </ligand>
</feature>
<dbReference type="Pfam" id="PF00288">
    <property type="entry name" value="GHMP_kinases_N"/>
    <property type="match status" value="1"/>
</dbReference>
<evidence type="ECO:0000256" key="8">
    <source>
        <dbReference type="ARBA" id="ARBA00022842"/>
    </source>
</evidence>